<dbReference type="PRINTS" id="PR00032">
    <property type="entry name" value="HTHARAC"/>
</dbReference>
<sequence length="304" mass="35007">MEYITLSTPPFPYFIHAGSALYRPGDRHRRRSNLNVFDIIFVEYGDLYMSDGENSYHLAENDALILHPNRTHYGYKNCSAETYFHWLHFYTTGEYTYSNSIKNESYDPYKANVYTISSSNIVIPSFQTLTQDRGTTLLNLLKQVEMVKINKYYPHENSSQAHKGILFYQELLMKILSLIIPNSDTASHNNIAYATLNYLQSHYSDNVTLSDLGNFLNVHPVHIIRCVKREYDVTPNQLLTDIRIKNARNYLLKSSLTCSEIAEMTGFSSPSYFSKVFKRVEGVSPLEYKSINTRDNQKPPAISG</sequence>
<dbReference type="SUPFAM" id="SSF46689">
    <property type="entry name" value="Homeodomain-like"/>
    <property type="match status" value="1"/>
</dbReference>
<protein>
    <submittedName>
        <fullName evidence="5">Helix-turn-helix transcriptional regulator</fullName>
    </submittedName>
</protein>
<keyword evidence="2" id="KW-0238">DNA-binding</keyword>
<evidence type="ECO:0000256" key="2">
    <source>
        <dbReference type="ARBA" id="ARBA00023125"/>
    </source>
</evidence>
<dbReference type="SUPFAM" id="SSF51215">
    <property type="entry name" value="Regulatory protein AraC"/>
    <property type="match status" value="1"/>
</dbReference>
<dbReference type="AlphaFoldDB" id="A0A7M2RHY5"/>
<keyword evidence="6" id="KW-1185">Reference proteome</keyword>
<dbReference type="Gene3D" id="1.10.10.60">
    <property type="entry name" value="Homeodomain-like"/>
    <property type="match status" value="2"/>
</dbReference>
<evidence type="ECO:0000256" key="1">
    <source>
        <dbReference type="ARBA" id="ARBA00023015"/>
    </source>
</evidence>
<gene>
    <name evidence="5" type="ORF">INP51_03025</name>
</gene>
<dbReference type="InterPro" id="IPR037923">
    <property type="entry name" value="HTH-like"/>
</dbReference>
<accession>A0A7M2RHY5</accession>
<dbReference type="RefSeq" id="WP_193736273.1">
    <property type="nucleotide sequence ID" value="NZ_CP063304.1"/>
</dbReference>
<evidence type="ECO:0000259" key="4">
    <source>
        <dbReference type="PROSITE" id="PS01124"/>
    </source>
</evidence>
<dbReference type="InterPro" id="IPR020449">
    <property type="entry name" value="Tscrpt_reg_AraC-type_HTH"/>
</dbReference>
<evidence type="ECO:0000256" key="3">
    <source>
        <dbReference type="ARBA" id="ARBA00023163"/>
    </source>
</evidence>
<dbReference type="Pfam" id="PF12833">
    <property type="entry name" value="HTH_18"/>
    <property type="match status" value="1"/>
</dbReference>
<proteinExistence type="predicted"/>
<feature type="domain" description="HTH araC/xylS-type" evidence="4">
    <location>
        <begin position="193"/>
        <end position="291"/>
    </location>
</feature>
<keyword evidence="3" id="KW-0804">Transcription</keyword>
<dbReference type="Proteomes" id="UP000593601">
    <property type="component" value="Chromosome"/>
</dbReference>
<keyword evidence="1" id="KW-0805">Transcription regulation</keyword>
<reference evidence="5 6" key="1">
    <citation type="submission" date="2020-10" db="EMBL/GenBank/DDBJ databases">
        <title>Blautia liquoris sp.nov., isolated from the mud in a fermentation cellar used for the production of Chinese strong-flavoured liquor.</title>
        <authorList>
            <person name="Lu L."/>
        </authorList>
    </citation>
    <scope>NUCLEOTIDE SEQUENCE [LARGE SCALE GENOMIC DNA]</scope>
    <source>
        <strain evidence="5 6">LZLJ-3</strain>
    </source>
</reference>
<evidence type="ECO:0000313" key="5">
    <source>
        <dbReference type="EMBL" id="QOV19953.1"/>
    </source>
</evidence>
<dbReference type="InterPro" id="IPR009057">
    <property type="entry name" value="Homeodomain-like_sf"/>
</dbReference>
<dbReference type="GO" id="GO:0043565">
    <property type="term" value="F:sequence-specific DNA binding"/>
    <property type="evidence" value="ECO:0007669"/>
    <property type="project" value="InterPro"/>
</dbReference>
<dbReference type="SMART" id="SM00342">
    <property type="entry name" value="HTH_ARAC"/>
    <property type="match status" value="1"/>
</dbReference>
<evidence type="ECO:0000313" key="6">
    <source>
        <dbReference type="Proteomes" id="UP000593601"/>
    </source>
</evidence>
<dbReference type="InterPro" id="IPR018060">
    <property type="entry name" value="HTH_AraC"/>
</dbReference>
<name>A0A7M2RHY5_9FIRM</name>
<dbReference type="EMBL" id="CP063304">
    <property type="protein sequence ID" value="QOV19953.1"/>
    <property type="molecule type" value="Genomic_DNA"/>
</dbReference>
<dbReference type="PANTHER" id="PTHR43280:SF30">
    <property type="entry name" value="MMSAB OPERON REGULATORY PROTEIN"/>
    <property type="match status" value="1"/>
</dbReference>
<dbReference type="PROSITE" id="PS01124">
    <property type="entry name" value="HTH_ARAC_FAMILY_2"/>
    <property type="match status" value="1"/>
</dbReference>
<dbReference type="GO" id="GO:0003700">
    <property type="term" value="F:DNA-binding transcription factor activity"/>
    <property type="evidence" value="ECO:0007669"/>
    <property type="project" value="InterPro"/>
</dbReference>
<organism evidence="5 6">
    <name type="scientific">Blautia liquoris</name>
    <dbReference type="NCBI Taxonomy" id="2779518"/>
    <lineage>
        <taxon>Bacteria</taxon>
        <taxon>Bacillati</taxon>
        <taxon>Bacillota</taxon>
        <taxon>Clostridia</taxon>
        <taxon>Lachnospirales</taxon>
        <taxon>Lachnospiraceae</taxon>
        <taxon>Blautia</taxon>
    </lineage>
</organism>
<dbReference type="KEGG" id="bliq:INP51_03025"/>
<dbReference type="PANTHER" id="PTHR43280">
    <property type="entry name" value="ARAC-FAMILY TRANSCRIPTIONAL REGULATOR"/>
    <property type="match status" value="1"/>
</dbReference>